<gene>
    <name evidence="1" type="ORF">GMARGA_LOCUS43790</name>
</gene>
<sequence>ALMLSEVQINNKMIRKIICDEMKQIGVTFHFWQNHDSKKWDYTSLN</sequence>
<reference evidence="1 2" key="1">
    <citation type="submission" date="2021-06" db="EMBL/GenBank/DDBJ databases">
        <authorList>
            <person name="Kallberg Y."/>
            <person name="Tangrot J."/>
            <person name="Rosling A."/>
        </authorList>
    </citation>
    <scope>NUCLEOTIDE SEQUENCE [LARGE SCALE GENOMIC DNA]</scope>
    <source>
        <strain evidence="1 2">120-4 pot B 10/14</strain>
    </source>
</reference>
<dbReference type="EMBL" id="CAJVQB010144544">
    <property type="protein sequence ID" value="CAG8854969.1"/>
    <property type="molecule type" value="Genomic_DNA"/>
</dbReference>
<name>A0ABN7XM01_GIGMA</name>
<evidence type="ECO:0000313" key="1">
    <source>
        <dbReference type="EMBL" id="CAG8854969.1"/>
    </source>
</evidence>
<evidence type="ECO:0000313" key="2">
    <source>
        <dbReference type="Proteomes" id="UP000789901"/>
    </source>
</evidence>
<protein>
    <submittedName>
        <fullName evidence="1">13827_t:CDS:1</fullName>
    </submittedName>
</protein>
<feature type="non-terminal residue" evidence="1">
    <location>
        <position position="1"/>
    </location>
</feature>
<dbReference type="Proteomes" id="UP000789901">
    <property type="component" value="Unassembled WGS sequence"/>
</dbReference>
<organism evidence="1 2">
    <name type="scientific">Gigaspora margarita</name>
    <dbReference type="NCBI Taxonomy" id="4874"/>
    <lineage>
        <taxon>Eukaryota</taxon>
        <taxon>Fungi</taxon>
        <taxon>Fungi incertae sedis</taxon>
        <taxon>Mucoromycota</taxon>
        <taxon>Glomeromycotina</taxon>
        <taxon>Glomeromycetes</taxon>
        <taxon>Diversisporales</taxon>
        <taxon>Gigasporaceae</taxon>
        <taxon>Gigaspora</taxon>
    </lineage>
</organism>
<keyword evidence="2" id="KW-1185">Reference proteome</keyword>
<comment type="caution">
    <text evidence="1">The sequence shown here is derived from an EMBL/GenBank/DDBJ whole genome shotgun (WGS) entry which is preliminary data.</text>
</comment>
<accession>A0ABN7XM01</accession>
<proteinExistence type="predicted"/>
<feature type="non-terminal residue" evidence="1">
    <location>
        <position position="46"/>
    </location>
</feature>